<dbReference type="Proteomes" id="UP001500630">
    <property type="component" value="Unassembled WGS sequence"/>
</dbReference>
<sequence>MDDEALRVWELIGGAAGRGAPVGVQDVCTACVDALRLSGGGLSVISDASGLRLMPLHVVGTLGRDLLEAELTSGDGPCVDTVNGRVAVLVSDLCGRAQQERWPLFTALSQAARVRAVFAFPLLAGPVSVGVLVLCHDRPRWLSEAEQAQARHFADAALLLLLNMVMVDGDGEAIPVGALALGPEIHQASGIVAVQIGCSVEEALLRLRAWALAADEPLSEVARRVVGHTLRFSGHET</sequence>
<feature type="domain" description="GAF" evidence="3">
    <location>
        <begin position="46"/>
        <end position="157"/>
    </location>
</feature>
<comment type="caution">
    <text evidence="4">The sequence shown here is derived from an EMBL/GenBank/DDBJ whole genome shotgun (WGS) entry which is preliminary data.</text>
</comment>
<protein>
    <submittedName>
        <fullName evidence="4">ANTAR domain-containing protein</fullName>
    </submittedName>
</protein>
<organism evidence="4 5">
    <name type="scientific">Nonomuraea rosea</name>
    <dbReference type="NCBI Taxonomy" id="638574"/>
    <lineage>
        <taxon>Bacteria</taxon>
        <taxon>Bacillati</taxon>
        <taxon>Actinomycetota</taxon>
        <taxon>Actinomycetes</taxon>
        <taxon>Streptosporangiales</taxon>
        <taxon>Streptosporangiaceae</taxon>
        <taxon>Nonomuraea</taxon>
    </lineage>
</organism>
<dbReference type="RefSeq" id="WP_345574439.1">
    <property type="nucleotide sequence ID" value="NZ_BAABDQ010000041.1"/>
</dbReference>
<dbReference type="Gene3D" id="1.10.10.10">
    <property type="entry name" value="Winged helix-like DNA-binding domain superfamily/Winged helix DNA-binding domain"/>
    <property type="match status" value="1"/>
</dbReference>
<evidence type="ECO:0000256" key="2">
    <source>
        <dbReference type="ARBA" id="ARBA00023163"/>
    </source>
</evidence>
<dbReference type="InterPro" id="IPR003018">
    <property type="entry name" value="GAF"/>
</dbReference>
<dbReference type="Pfam" id="PF01590">
    <property type="entry name" value="GAF"/>
    <property type="match status" value="1"/>
</dbReference>
<keyword evidence="5" id="KW-1185">Reference proteome</keyword>
<dbReference type="InterPro" id="IPR029016">
    <property type="entry name" value="GAF-like_dom_sf"/>
</dbReference>
<evidence type="ECO:0000259" key="3">
    <source>
        <dbReference type="Pfam" id="PF01590"/>
    </source>
</evidence>
<reference evidence="5" key="1">
    <citation type="journal article" date="2019" name="Int. J. Syst. Evol. Microbiol.">
        <title>The Global Catalogue of Microorganisms (GCM) 10K type strain sequencing project: providing services to taxonomists for standard genome sequencing and annotation.</title>
        <authorList>
            <consortium name="The Broad Institute Genomics Platform"/>
            <consortium name="The Broad Institute Genome Sequencing Center for Infectious Disease"/>
            <person name="Wu L."/>
            <person name="Ma J."/>
        </authorList>
    </citation>
    <scope>NUCLEOTIDE SEQUENCE [LARGE SCALE GENOMIC DNA]</scope>
    <source>
        <strain evidence="5">JCM 17326</strain>
    </source>
</reference>
<keyword evidence="1" id="KW-0805">Transcription regulation</keyword>
<name>A0ABP6ZGL0_9ACTN</name>
<proteinExistence type="predicted"/>
<accession>A0ABP6ZGL0</accession>
<evidence type="ECO:0000313" key="4">
    <source>
        <dbReference type="EMBL" id="GAA3605521.1"/>
    </source>
</evidence>
<evidence type="ECO:0000256" key="1">
    <source>
        <dbReference type="ARBA" id="ARBA00023015"/>
    </source>
</evidence>
<gene>
    <name evidence="4" type="ORF">GCM10022419_107930</name>
</gene>
<dbReference type="Gene3D" id="3.30.450.40">
    <property type="match status" value="1"/>
</dbReference>
<evidence type="ECO:0000313" key="5">
    <source>
        <dbReference type="Proteomes" id="UP001500630"/>
    </source>
</evidence>
<keyword evidence="2" id="KW-0804">Transcription</keyword>
<dbReference type="EMBL" id="BAABDQ010000041">
    <property type="protein sequence ID" value="GAA3605521.1"/>
    <property type="molecule type" value="Genomic_DNA"/>
</dbReference>
<dbReference type="SUPFAM" id="SSF55781">
    <property type="entry name" value="GAF domain-like"/>
    <property type="match status" value="1"/>
</dbReference>
<dbReference type="InterPro" id="IPR036388">
    <property type="entry name" value="WH-like_DNA-bd_sf"/>
</dbReference>